<evidence type="ECO:0000313" key="2">
    <source>
        <dbReference type="EMBL" id="KAJ2850723.1"/>
    </source>
</evidence>
<reference evidence="2" key="1">
    <citation type="submission" date="2022-07" db="EMBL/GenBank/DDBJ databases">
        <title>Phylogenomic reconstructions and comparative analyses of Kickxellomycotina fungi.</title>
        <authorList>
            <person name="Reynolds N.K."/>
            <person name="Stajich J.E."/>
            <person name="Barry K."/>
            <person name="Grigoriev I.V."/>
            <person name="Crous P."/>
            <person name="Smith M.E."/>
        </authorList>
    </citation>
    <scope>NUCLEOTIDE SEQUENCE</scope>
    <source>
        <strain evidence="2">NRRL 1566</strain>
    </source>
</reference>
<proteinExistence type="predicted"/>
<feature type="region of interest" description="Disordered" evidence="1">
    <location>
        <begin position="170"/>
        <end position="203"/>
    </location>
</feature>
<name>A0A9W8IHD0_9FUNG</name>
<protein>
    <submittedName>
        <fullName evidence="2">Uncharacterized protein</fullName>
    </submittedName>
</protein>
<dbReference type="Proteomes" id="UP001139887">
    <property type="component" value="Unassembled WGS sequence"/>
</dbReference>
<organism evidence="2 3">
    <name type="scientific">Coemansia brasiliensis</name>
    <dbReference type="NCBI Taxonomy" id="2650707"/>
    <lineage>
        <taxon>Eukaryota</taxon>
        <taxon>Fungi</taxon>
        <taxon>Fungi incertae sedis</taxon>
        <taxon>Zoopagomycota</taxon>
        <taxon>Kickxellomycotina</taxon>
        <taxon>Kickxellomycetes</taxon>
        <taxon>Kickxellales</taxon>
        <taxon>Kickxellaceae</taxon>
        <taxon>Coemansia</taxon>
    </lineage>
</organism>
<gene>
    <name evidence="2" type="ORF">IWW36_001692</name>
</gene>
<dbReference type="OrthoDB" id="5512401at2759"/>
<accession>A0A9W8IHD0</accession>
<evidence type="ECO:0000256" key="1">
    <source>
        <dbReference type="SAM" id="MobiDB-lite"/>
    </source>
</evidence>
<keyword evidence="3" id="KW-1185">Reference proteome</keyword>
<sequence>MLSKVTYGYLRGTFGLPYGGYCIRPESVDEIVLQASNEHQRMFCIVGRYSDVQEWMEQHNSTVLNQSAMEATFTHELVVEVFSKSSPWTRMIWGLDSLDVQLVIRIARVWDRQSNASSQFHPLLKLVAPSGISLKEVCDQLHGMQPEQTKDITYDKELLNRALARVSTRGSADTYGSGSYARADSSGLPPYEYHRRLPPPYHD</sequence>
<evidence type="ECO:0000313" key="3">
    <source>
        <dbReference type="Proteomes" id="UP001139887"/>
    </source>
</evidence>
<dbReference type="EMBL" id="JANBUW010000025">
    <property type="protein sequence ID" value="KAJ2850723.1"/>
    <property type="molecule type" value="Genomic_DNA"/>
</dbReference>
<dbReference type="AlphaFoldDB" id="A0A9W8IHD0"/>
<comment type="caution">
    <text evidence="2">The sequence shown here is derived from an EMBL/GenBank/DDBJ whole genome shotgun (WGS) entry which is preliminary data.</text>
</comment>